<feature type="domain" description="HTH lacI-type" evidence="5">
    <location>
        <begin position="3"/>
        <end position="57"/>
    </location>
</feature>
<evidence type="ECO:0000256" key="3">
    <source>
        <dbReference type="ARBA" id="ARBA00023163"/>
    </source>
</evidence>
<dbReference type="EMBL" id="JBHTJT010000060">
    <property type="protein sequence ID" value="MFD0982750.1"/>
    <property type="molecule type" value="Genomic_DNA"/>
</dbReference>
<dbReference type="SUPFAM" id="SSF47413">
    <property type="entry name" value="lambda repressor-like DNA-binding domains"/>
    <property type="match status" value="1"/>
</dbReference>
<evidence type="ECO:0000256" key="1">
    <source>
        <dbReference type="ARBA" id="ARBA00023015"/>
    </source>
</evidence>
<evidence type="ECO:0000313" key="7">
    <source>
        <dbReference type="Proteomes" id="UP001597108"/>
    </source>
</evidence>
<evidence type="ECO:0000313" key="6">
    <source>
        <dbReference type="EMBL" id="MFD0982750.1"/>
    </source>
</evidence>
<dbReference type="SUPFAM" id="SSF53822">
    <property type="entry name" value="Periplasmic binding protein-like I"/>
    <property type="match status" value="1"/>
</dbReference>
<reference evidence="7" key="1">
    <citation type="journal article" date="2019" name="Int. J. Syst. Evol. Microbiol.">
        <title>The Global Catalogue of Microorganisms (GCM) 10K type strain sequencing project: providing services to taxonomists for standard genome sequencing and annotation.</title>
        <authorList>
            <consortium name="The Broad Institute Genomics Platform"/>
            <consortium name="The Broad Institute Genome Sequencing Center for Infectious Disease"/>
            <person name="Wu L."/>
            <person name="Ma J."/>
        </authorList>
    </citation>
    <scope>NUCLEOTIDE SEQUENCE [LARGE SCALE GENOMIC DNA]</scope>
    <source>
        <strain evidence="7">CCUG 60524</strain>
    </source>
</reference>
<keyword evidence="3" id="KW-0804">Transcription</keyword>
<dbReference type="GO" id="GO:0003677">
    <property type="term" value="F:DNA binding"/>
    <property type="evidence" value="ECO:0007669"/>
    <property type="project" value="UniProtKB-KW"/>
</dbReference>
<dbReference type="SMART" id="SM00354">
    <property type="entry name" value="HTH_LACI"/>
    <property type="match status" value="1"/>
</dbReference>
<dbReference type="Gene3D" id="1.10.260.40">
    <property type="entry name" value="lambda repressor-like DNA-binding domains"/>
    <property type="match status" value="1"/>
</dbReference>
<feature type="region of interest" description="Disordered" evidence="4">
    <location>
        <begin position="308"/>
        <end position="332"/>
    </location>
</feature>
<gene>
    <name evidence="6" type="ORF">ACFQ2S_24245</name>
</gene>
<organism evidence="6 7">
    <name type="scientific">Tropicimonas aquimaris</name>
    <dbReference type="NCBI Taxonomy" id="914152"/>
    <lineage>
        <taxon>Bacteria</taxon>
        <taxon>Pseudomonadati</taxon>
        <taxon>Pseudomonadota</taxon>
        <taxon>Alphaproteobacteria</taxon>
        <taxon>Rhodobacterales</taxon>
        <taxon>Roseobacteraceae</taxon>
        <taxon>Tropicimonas</taxon>
    </lineage>
</organism>
<dbReference type="CDD" id="cd06267">
    <property type="entry name" value="PBP1_LacI_sugar_binding-like"/>
    <property type="match status" value="1"/>
</dbReference>
<dbReference type="Proteomes" id="UP001597108">
    <property type="component" value="Unassembled WGS sequence"/>
</dbReference>
<dbReference type="PANTHER" id="PTHR30146">
    <property type="entry name" value="LACI-RELATED TRANSCRIPTIONAL REPRESSOR"/>
    <property type="match status" value="1"/>
</dbReference>
<name>A0ABW3IY76_9RHOB</name>
<sequence length="332" mass="34563">MQPKLKDIAKQLGVSTATVSNVLSGKGRVSEETRKLISEKIREIGYRPGGPGRALRTGRSGVLGLVLPDISNPLFPAFAQAIEAAASRTGHGILIADSHGDPIAQTEALQRMIQRGADGIVIVPCRGTQVSSLSLPIAIIDSAATPGNSVCADHFQGGRMAVEHLQGLGHKRLVLLGHSRRSSVQTARIAGMEAALEPGTRADVFWLEEAAPDFAALAGEGATAFAATSDLHALTALTRLQGAGMSVPGDVSVLGFDDLSFSAQITPGLTTLAQNMPEIAAAAVQHLLLQLDEAPLPAPRLIPMKLLVRGSTGPAPNDPKQNKTTQQGDVTT</sequence>
<dbReference type="Gene3D" id="3.40.50.2300">
    <property type="match status" value="2"/>
</dbReference>
<proteinExistence type="predicted"/>
<keyword evidence="7" id="KW-1185">Reference proteome</keyword>
<evidence type="ECO:0000256" key="4">
    <source>
        <dbReference type="SAM" id="MobiDB-lite"/>
    </source>
</evidence>
<dbReference type="Pfam" id="PF13377">
    <property type="entry name" value="Peripla_BP_3"/>
    <property type="match status" value="1"/>
</dbReference>
<feature type="compositionally biased region" description="Polar residues" evidence="4">
    <location>
        <begin position="322"/>
        <end position="332"/>
    </location>
</feature>
<evidence type="ECO:0000256" key="2">
    <source>
        <dbReference type="ARBA" id="ARBA00023125"/>
    </source>
</evidence>
<dbReference type="PROSITE" id="PS50932">
    <property type="entry name" value="HTH_LACI_2"/>
    <property type="match status" value="1"/>
</dbReference>
<dbReference type="InterPro" id="IPR000843">
    <property type="entry name" value="HTH_LacI"/>
</dbReference>
<comment type="caution">
    <text evidence="6">The sequence shown here is derived from an EMBL/GenBank/DDBJ whole genome shotgun (WGS) entry which is preliminary data.</text>
</comment>
<keyword evidence="1" id="KW-0805">Transcription regulation</keyword>
<keyword evidence="2 6" id="KW-0238">DNA-binding</keyword>
<dbReference type="CDD" id="cd01392">
    <property type="entry name" value="HTH_LacI"/>
    <property type="match status" value="1"/>
</dbReference>
<dbReference type="RefSeq" id="WP_386079168.1">
    <property type="nucleotide sequence ID" value="NZ_JBHTJT010000060.1"/>
</dbReference>
<dbReference type="InterPro" id="IPR010982">
    <property type="entry name" value="Lambda_DNA-bd_dom_sf"/>
</dbReference>
<accession>A0ABW3IY76</accession>
<dbReference type="PANTHER" id="PTHR30146:SF155">
    <property type="entry name" value="ALANINE RACEMASE"/>
    <property type="match status" value="1"/>
</dbReference>
<protein>
    <submittedName>
        <fullName evidence="6">LacI family DNA-binding transcriptional regulator</fullName>
    </submittedName>
</protein>
<evidence type="ECO:0000259" key="5">
    <source>
        <dbReference type="PROSITE" id="PS50932"/>
    </source>
</evidence>
<dbReference type="InterPro" id="IPR046335">
    <property type="entry name" value="LacI/GalR-like_sensor"/>
</dbReference>
<dbReference type="Pfam" id="PF00356">
    <property type="entry name" value="LacI"/>
    <property type="match status" value="1"/>
</dbReference>
<dbReference type="InterPro" id="IPR028082">
    <property type="entry name" value="Peripla_BP_I"/>
</dbReference>